<dbReference type="InterPro" id="IPR011698">
    <property type="entry name" value="GATase_3"/>
</dbReference>
<comment type="function">
    <text evidence="4">Catalyzes amidations at positions B, D, E, and G on adenosylcobyrinic A,C-diamide. NH(2) groups are provided by glutamine, and one molecule of ATP is hydrogenolyzed for each amidation.</text>
</comment>
<evidence type="ECO:0000256" key="4">
    <source>
        <dbReference type="HAMAP-Rule" id="MF_00028"/>
    </source>
</evidence>
<dbReference type="PANTHER" id="PTHR21343:SF1">
    <property type="entry name" value="COBYRIC ACID SYNTHASE"/>
    <property type="match status" value="1"/>
</dbReference>
<sequence length="498" mass="55326">MRKPNIMFQGTGSSVGKSVLTAGVCRILNDRGYTVAPFKSQNMALNSFITKEGKEMGRAQVVQAEAARIEPRVEMNPILLKPSSDVGSQVVLRGEVFKNMDAATYHEFKPQLADIVLETYRKLEKDVDCIVLEGAGSPAEINLRENDIVNMGMAELCDAPVILIGDIDRGGVFASIYGTYMLLQEEEQKRIKGFVINKFRGDVTLLQSGIDMLEALIHVPCLGVVPYFRLHIDDEDSVTMRFAHSGEKNITVGVLRLPHISNFTDFTPFEMEEDVEVRYIKSAQEMDDVDLLILPGSKNTIEDMVFLKEMGMVEKIHALHDKKVPIFGICGGYQILGNRITDSNNHESAIETMEGLGLVDAETVISEKKRTVQVQGRINGSFQGSKIDGAVTGYEIHMGVTSFHQCYEPLVLLENGEIDGVSLEDGLVMGTYLHGIFDNIEPRKTILGTLRRNKGLSEGVNVESFAAFKERQYDELAELLENHLDMEAIVRIMKGTEV</sequence>
<accession>A0A975AHE8</accession>
<comment type="similarity">
    <text evidence="4">Belongs to the CobB/CobQ family. CobQ subfamily.</text>
</comment>
<dbReference type="KEGG" id="alka:J0B03_11390"/>
<dbReference type="InterPro" id="IPR047045">
    <property type="entry name" value="CobQ_N"/>
</dbReference>
<dbReference type="Proteomes" id="UP000663499">
    <property type="component" value="Chromosome"/>
</dbReference>
<dbReference type="GO" id="GO:0009236">
    <property type="term" value="P:cobalamin biosynthetic process"/>
    <property type="evidence" value="ECO:0007669"/>
    <property type="project" value="UniProtKB-UniRule"/>
</dbReference>
<dbReference type="EMBL" id="CP071444">
    <property type="protein sequence ID" value="QSX08377.1"/>
    <property type="molecule type" value="Genomic_DNA"/>
</dbReference>
<evidence type="ECO:0000256" key="1">
    <source>
        <dbReference type="ARBA" id="ARBA00004953"/>
    </source>
</evidence>
<dbReference type="SUPFAM" id="SSF52540">
    <property type="entry name" value="P-loop containing nucleoside triphosphate hydrolases"/>
    <property type="match status" value="1"/>
</dbReference>
<protein>
    <recommendedName>
        <fullName evidence="4">Cobyric acid synthase</fullName>
    </recommendedName>
</protein>
<dbReference type="PANTHER" id="PTHR21343">
    <property type="entry name" value="DETHIOBIOTIN SYNTHETASE"/>
    <property type="match status" value="1"/>
</dbReference>
<evidence type="ECO:0000259" key="6">
    <source>
        <dbReference type="Pfam" id="PF07685"/>
    </source>
</evidence>
<organism evidence="7 8">
    <name type="scientific">Alkalibacter rhizosphaerae</name>
    <dbReference type="NCBI Taxonomy" id="2815577"/>
    <lineage>
        <taxon>Bacteria</taxon>
        <taxon>Bacillati</taxon>
        <taxon>Bacillota</taxon>
        <taxon>Clostridia</taxon>
        <taxon>Eubacteriales</taxon>
        <taxon>Eubacteriaceae</taxon>
        <taxon>Alkalibacter</taxon>
    </lineage>
</organism>
<proteinExistence type="inferred from homology"/>
<dbReference type="GO" id="GO:0003824">
    <property type="term" value="F:catalytic activity"/>
    <property type="evidence" value="ECO:0007669"/>
    <property type="project" value="InterPro"/>
</dbReference>
<dbReference type="InterPro" id="IPR033949">
    <property type="entry name" value="CobQ_GATase1"/>
</dbReference>
<dbReference type="RefSeq" id="WP_207299719.1">
    <property type="nucleotide sequence ID" value="NZ_CP071444.1"/>
</dbReference>
<dbReference type="HAMAP" id="MF_00028">
    <property type="entry name" value="CobQ"/>
    <property type="match status" value="1"/>
</dbReference>
<evidence type="ECO:0000259" key="5">
    <source>
        <dbReference type="Pfam" id="PF01656"/>
    </source>
</evidence>
<dbReference type="CDD" id="cd05389">
    <property type="entry name" value="CobQ_N"/>
    <property type="match status" value="1"/>
</dbReference>
<feature type="active site" description="Nucleophile" evidence="4">
    <location>
        <position position="330"/>
    </location>
</feature>
<feature type="active site" evidence="4">
    <location>
        <position position="434"/>
    </location>
</feature>
<dbReference type="NCBIfam" id="NF001989">
    <property type="entry name" value="PRK00784.1"/>
    <property type="match status" value="1"/>
</dbReference>
<keyword evidence="3 4" id="KW-0315">Glutamine amidotransferase</keyword>
<dbReference type="CDD" id="cd01750">
    <property type="entry name" value="GATase1_CobQ"/>
    <property type="match status" value="1"/>
</dbReference>
<dbReference type="InterPro" id="IPR002586">
    <property type="entry name" value="CobQ/CobB/MinD/ParA_Nub-bd_dom"/>
</dbReference>
<dbReference type="SUPFAM" id="SSF52317">
    <property type="entry name" value="Class I glutamine amidotransferase-like"/>
    <property type="match status" value="1"/>
</dbReference>
<dbReference type="Gene3D" id="3.40.50.880">
    <property type="match status" value="1"/>
</dbReference>
<dbReference type="PROSITE" id="PS51274">
    <property type="entry name" value="GATASE_COBBQ"/>
    <property type="match status" value="1"/>
</dbReference>
<dbReference type="Pfam" id="PF07685">
    <property type="entry name" value="GATase_3"/>
    <property type="match status" value="1"/>
</dbReference>
<name>A0A975AHE8_9FIRM</name>
<dbReference type="Gene3D" id="3.40.50.300">
    <property type="entry name" value="P-loop containing nucleotide triphosphate hydrolases"/>
    <property type="match status" value="1"/>
</dbReference>
<evidence type="ECO:0000313" key="8">
    <source>
        <dbReference type="Proteomes" id="UP000663499"/>
    </source>
</evidence>
<keyword evidence="8" id="KW-1185">Reference proteome</keyword>
<dbReference type="InterPro" id="IPR004459">
    <property type="entry name" value="CobQ_synth"/>
</dbReference>
<evidence type="ECO:0000313" key="7">
    <source>
        <dbReference type="EMBL" id="QSX08377.1"/>
    </source>
</evidence>
<gene>
    <name evidence="4" type="primary">cobQ</name>
    <name evidence="7" type="ORF">J0B03_11390</name>
</gene>
<feature type="domain" description="CobQ/CobB/MinD/ParA nucleotide binding" evidence="5">
    <location>
        <begin position="6"/>
        <end position="227"/>
    </location>
</feature>
<dbReference type="InterPro" id="IPR029062">
    <property type="entry name" value="Class_I_gatase-like"/>
</dbReference>
<dbReference type="GO" id="GO:0015420">
    <property type="term" value="F:ABC-type vitamin B12 transporter activity"/>
    <property type="evidence" value="ECO:0007669"/>
    <property type="project" value="UniProtKB-UniRule"/>
</dbReference>
<feature type="domain" description="CobB/CobQ-like glutamine amidotransferase" evidence="6">
    <location>
        <begin position="251"/>
        <end position="439"/>
    </location>
</feature>
<comment type="pathway">
    <text evidence="1 4">Cofactor biosynthesis; adenosylcobalamin biosynthesis.</text>
</comment>
<evidence type="ECO:0000256" key="2">
    <source>
        <dbReference type="ARBA" id="ARBA00022573"/>
    </source>
</evidence>
<reference evidence="7" key="1">
    <citation type="submission" date="2021-03" db="EMBL/GenBank/DDBJ databases">
        <title>Alkalibacter marinus sp. nov., isolated from tidal flat sediment.</title>
        <authorList>
            <person name="Namirimu T."/>
            <person name="Yang J.-A."/>
            <person name="Yang S.-H."/>
            <person name="Kim Y.-J."/>
            <person name="Kwon K.K."/>
        </authorList>
    </citation>
    <scope>NUCLEOTIDE SEQUENCE</scope>
    <source>
        <strain evidence="7">ES005</strain>
    </source>
</reference>
<evidence type="ECO:0000256" key="3">
    <source>
        <dbReference type="ARBA" id="ARBA00022962"/>
    </source>
</evidence>
<dbReference type="AlphaFoldDB" id="A0A975AHE8"/>
<dbReference type="Pfam" id="PF01656">
    <property type="entry name" value="CbiA"/>
    <property type="match status" value="1"/>
</dbReference>
<keyword evidence="2 4" id="KW-0169">Cobalamin biosynthesis</keyword>
<dbReference type="NCBIfam" id="TIGR00313">
    <property type="entry name" value="cobQ"/>
    <property type="match status" value="1"/>
</dbReference>
<dbReference type="InterPro" id="IPR027417">
    <property type="entry name" value="P-loop_NTPase"/>
</dbReference>